<proteinExistence type="predicted"/>
<dbReference type="RefSeq" id="WP_039724717.1">
    <property type="nucleotide sequence ID" value="NZ_QVFV01000001.1"/>
</dbReference>
<evidence type="ECO:0000313" key="2">
    <source>
        <dbReference type="Proteomes" id="UP000292459"/>
    </source>
</evidence>
<dbReference type="AlphaFoldDB" id="A0A4Q7EDL2"/>
<sequence>MLSPLKEQPLTYNLFPPIADPWTLPLESASHFATWPRSVPLDPSHELTGMPLPEMLMPEGVPGVPCLSAPFSSQSAIAILLADELKLAPTADDSLRRGVEDAIAVLTAGTA</sequence>
<comment type="caution">
    <text evidence="1">The sequence shown here is derived from an EMBL/GenBank/DDBJ whole genome shotgun (WGS) entry which is preliminary data.</text>
</comment>
<evidence type="ECO:0000313" key="1">
    <source>
        <dbReference type="EMBL" id="RZM81864.1"/>
    </source>
</evidence>
<dbReference type="Proteomes" id="UP000292459">
    <property type="component" value="Unassembled WGS sequence"/>
</dbReference>
<organism evidence="1 2">
    <name type="scientific">Leptolyngbya iicbica LK</name>
    <dbReference type="NCBI Taxonomy" id="2294035"/>
    <lineage>
        <taxon>Bacteria</taxon>
        <taxon>Bacillati</taxon>
        <taxon>Cyanobacteriota</taxon>
        <taxon>Cyanophyceae</taxon>
        <taxon>Leptolyngbyales</taxon>
        <taxon>Leptolyngbyaceae</taxon>
        <taxon>Leptolyngbya group</taxon>
        <taxon>Leptolyngbya</taxon>
        <taxon>Leptolyngbya iicbica</taxon>
    </lineage>
</organism>
<gene>
    <name evidence="1" type="ORF">DYY88_00890</name>
</gene>
<protein>
    <submittedName>
        <fullName evidence="1">Uncharacterized protein</fullName>
    </submittedName>
</protein>
<keyword evidence="2" id="KW-1185">Reference proteome</keyword>
<accession>A0A4Q7EDL2</accession>
<dbReference type="EMBL" id="QVFV01000001">
    <property type="protein sequence ID" value="RZM81864.1"/>
    <property type="molecule type" value="Genomic_DNA"/>
</dbReference>
<name>A0A4Q7EDL2_9CYAN</name>
<reference evidence="1 2" key="1">
    <citation type="submission" date="2018-11" db="EMBL/GenBank/DDBJ databases">
        <title>Whole genome sequencing of an environmental sample.</title>
        <authorList>
            <person name="Sarangi A.N."/>
            <person name="Singh D."/>
            <person name="Tripathy S."/>
        </authorList>
    </citation>
    <scope>NUCLEOTIDE SEQUENCE [LARGE SCALE GENOMIC DNA]</scope>
    <source>
        <strain evidence="1 2">Lakshadweep</strain>
    </source>
</reference>